<keyword evidence="5 7" id="KW-1133">Transmembrane helix</keyword>
<dbReference type="KEGG" id="bhk:B4U37_06590"/>
<accession>A0A1Y0CK95</accession>
<feature type="transmembrane region" description="Helical" evidence="7">
    <location>
        <begin position="62"/>
        <end position="82"/>
    </location>
</feature>
<comment type="similarity">
    <text evidence="2">Belongs to the UPF0702 family.</text>
</comment>
<keyword evidence="4 7" id="KW-0812">Transmembrane</keyword>
<keyword evidence="11" id="KW-1185">Reference proteome</keyword>
<comment type="subcellular location">
    <subcellularLocation>
        <location evidence="1">Cell membrane</location>
        <topology evidence="1">Multi-pass membrane protein</topology>
    </subcellularLocation>
</comment>
<keyword evidence="6 7" id="KW-0472">Membrane</keyword>
<name>A0A1Y0CK95_9BACI</name>
<dbReference type="EMBL" id="VTEU01000001">
    <property type="protein sequence ID" value="TYS60995.1"/>
    <property type="molecule type" value="Genomic_DNA"/>
</dbReference>
<proteinExistence type="inferred from homology"/>
<evidence type="ECO:0000256" key="4">
    <source>
        <dbReference type="ARBA" id="ARBA00022692"/>
    </source>
</evidence>
<dbReference type="Gene3D" id="3.30.240.20">
    <property type="entry name" value="bsu07140 like domains"/>
    <property type="match status" value="2"/>
</dbReference>
<evidence type="ECO:0000256" key="5">
    <source>
        <dbReference type="ARBA" id="ARBA00022989"/>
    </source>
</evidence>
<feature type="transmembrane region" description="Helical" evidence="7">
    <location>
        <begin position="36"/>
        <end position="56"/>
    </location>
</feature>
<reference evidence="9 11" key="1">
    <citation type="submission" date="2017-04" db="EMBL/GenBank/DDBJ databases">
        <title>Complete Genome Sequence of the Bacillus horikoshii 20a strain from Cuatro Cienegas, Coahuila, Mexico.</title>
        <authorList>
            <person name="Zarza E."/>
            <person name="Alcaraz L.D."/>
            <person name="Aguilar-Salinas B."/>
            <person name="Islas A."/>
            <person name="Olmedo-Alvarez G."/>
        </authorList>
    </citation>
    <scope>NUCLEOTIDE SEQUENCE [LARGE SCALE GENOMIC DNA]</scope>
    <source>
        <strain evidence="9 11">20a</strain>
    </source>
</reference>
<evidence type="ECO:0000256" key="1">
    <source>
        <dbReference type="ARBA" id="ARBA00004651"/>
    </source>
</evidence>
<protein>
    <submittedName>
        <fullName evidence="10">DUF421 domain-containing protein</fullName>
    </submittedName>
</protein>
<evidence type="ECO:0000313" key="10">
    <source>
        <dbReference type="EMBL" id="TYS60995.1"/>
    </source>
</evidence>
<feature type="domain" description="YetF C-terminal" evidence="8">
    <location>
        <begin position="85"/>
        <end position="217"/>
    </location>
</feature>
<dbReference type="Proteomes" id="UP000195573">
    <property type="component" value="Chromosome"/>
</dbReference>
<dbReference type="RefSeq" id="WP_148964716.1">
    <property type="nucleotide sequence ID" value="NZ_CP020880.1"/>
</dbReference>
<reference evidence="10 12" key="2">
    <citation type="submission" date="2019-08" db="EMBL/GenBank/DDBJ databases">
        <title>Bacillus genomes from the desert of Cuatro Cienegas, Coahuila.</title>
        <authorList>
            <person name="Olmedo-Alvarez G."/>
        </authorList>
    </citation>
    <scope>NUCLEOTIDE SEQUENCE [LARGE SCALE GENOMIC DNA]</scope>
    <source>
        <strain evidence="10 12">CH88_3T</strain>
    </source>
</reference>
<gene>
    <name evidence="9" type="ORF">B4U37_06590</name>
    <name evidence="10" type="ORF">FZC74_01590</name>
</gene>
<sequence length="240" mass="27277">MELFIDLLKVLGRIITILPLMLIVTLFMGKRSIGELPVFDFIVIITLGAVVGADIADPSIHHFPTVGAIIAIGLLQKVIAWGKIKNHKLGRLLTFEPTLVLYDGQFHIKNMKKISYSIDNILQMLREKDVFKLEDVHFALIEANGNISVKMKSNKEVAKVEDVRSEGYVNSVEFPVIMDGRIYIEALRYKGLNEAWLREELLKRKITGVEDVFYASVDERNDLHVSLRKPLKEPSIPIFH</sequence>
<evidence type="ECO:0000259" key="8">
    <source>
        <dbReference type="Pfam" id="PF04239"/>
    </source>
</evidence>
<evidence type="ECO:0000313" key="11">
    <source>
        <dbReference type="Proteomes" id="UP000195573"/>
    </source>
</evidence>
<dbReference type="GO" id="GO:0005886">
    <property type="term" value="C:plasma membrane"/>
    <property type="evidence" value="ECO:0007669"/>
    <property type="project" value="UniProtKB-SubCell"/>
</dbReference>
<feature type="transmembrane region" description="Helical" evidence="7">
    <location>
        <begin position="12"/>
        <end position="29"/>
    </location>
</feature>
<evidence type="ECO:0000256" key="6">
    <source>
        <dbReference type="ARBA" id="ARBA00023136"/>
    </source>
</evidence>
<dbReference type="InterPro" id="IPR007353">
    <property type="entry name" value="DUF421"/>
</dbReference>
<dbReference type="Proteomes" id="UP000323393">
    <property type="component" value="Unassembled WGS sequence"/>
</dbReference>
<dbReference type="AlphaFoldDB" id="A0A1Y0CK95"/>
<keyword evidence="3" id="KW-1003">Cell membrane</keyword>
<dbReference type="Pfam" id="PF04239">
    <property type="entry name" value="DUF421"/>
    <property type="match status" value="1"/>
</dbReference>
<dbReference type="InterPro" id="IPR023090">
    <property type="entry name" value="UPF0702_alpha/beta_dom_sf"/>
</dbReference>
<dbReference type="PANTHER" id="PTHR34582">
    <property type="entry name" value="UPF0702 TRANSMEMBRANE PROTEIN YCAP"/>
    <property type="match status" value="1"/>
</dbReference>
<evidence type="ECO:0000256" key="3">
    <source>
        <dbReference type="ARBA" id="ARBA00022475"/>
    </source>
</evidence>
<organism evidence="10 12">
    <name type="scientific">Sutcliffiella horikoshii</name>
    <dbReference type="NCBI Taxonomy" id="79883"/>
    <lineage>
        <taxon>Bacteria</taxon>
        <taxon>Bacillati</taxon>
        <taxon>Bacillota</taxon>
        <taxon>Bacilli</taxon>
        <taxon>Bacillales</taxon>
        <taxon>Bacillaceae</taxon>
        <taxon>Sutcliffiella</taxon>
    </lineage>
</organism>
<dbReference type="EMBL" id="CP020880">
    <property type="protein sequence ID" value="ART75713.1"/>
    <property type="molecule type" value="Genomic_DNA"/>
</dbReference>
<evidence type="ECO:0000313" key="9">
    <source>
        <dbReference type="EMBL" id="ART75713.1"/>
    </source>
</evidence>
<evidence type="ECO:0000256" key="7">
    <source>
        <dbReference type="SAM" id="Phobius"/>
    </source>
</evidence>
<dbReference type="GeneID" id="96738091"/>
<evidence type="ECO:0000313" key="12">
    <source>
        <dbReference type="Proteomes" id="UP000323393"/>
    </source>
</evidence>
<evidence type="ECO:0000256" key="2">
    <source>
        <dbReference type="ARBA" id="ARBA00006448"/>
    </source>
</evidence>
<dbReference type="PANTHER" id="PTHR34582:SF6">
    <property type="entry name" value="UPF0702 TRANSMEMBRANE PROTEIN YCAP"/>
    <property type="match status" value="1"/>
</dbReference>